<proteinExistence type="predicted"/>
<gene>
    <name evidence="2" type="ORF">METZ01_LOCUS404986</name>
</gene>
<dbReference type="Pfam" id="PF17804">
    <property type="entry name" value="TSP_NTD"/>
    <property type="match status" value="1"/>
</dbReference>
<dbReference type="InterPro" id="IPR040573">
    <property type="entry name" value="TSP_N"/>
</dbReference>
<sequence length="120" mass="14304">MKKLITLLVYFCLLIGLSINLFSQENELNYSQEDLDLAKEILDVLEKEHFNKRNFSSIKKGALELYIERLDPNKTIFLDKEVKEFLDRIKDSSQNEEEISLKLAYEIFNVFQSRYKERFA</sequence>
<dbReference type="AlphaFoldDB" id="A0A382W014"/>
<evidence type="ECO:0000313" key="2">
    <source>
        <dbReference type="EMBL" id="SVD52132.1"/>
    </source>
</evidence>
<feature type="non-terminal residue" evidence="2">
    <location>
        <position position="120"/>
    </location>
</feature>
<organism evidence="2">
    <name type="scientific">marine metagenome</name>
    <dbReference type="NCBI Taxonomy" id="408172"/>
    <lineage>
        <taxon>unclassified sequences</taxon>
        <taxon>metagenomes</taxon>
        <taxon>ecological metagenomes</taxon>
    </lineage>
</organism>
<dbReference type="EMBL" id="UINC01155971">
    <property type="protein sequence ID" value="SVD52132.1"/>
    <property type="molecule type" value="Genomic_DNA"/>
</dbReference>
<evidence type="ECO:0000259" key="1">
    <source>
        <dbReference type="Pfam" id="PF17804"/>
    </source>
</evidence>
<feature type="domain" description="Tail specific protease N-terminal" evidence="1">
    <location>
        <begin position="42"/>
        <end position="119"/>
    </location>
</feature>
<name>A0A382W014_9ZZZZ</name>
<accession>A0A382W014</accession>
<protein>
    <recommendedName>
        <fullName evidence="1">Tail specific protease N-terminal domain-containing protein</fullName>
    </recommendedName>
</protein>
<reference evidence="2" key="1">
    <citation type="submission" date="2018-05" db="EMBL/GenBank/DDBJ databases">
        <authorList>
            <person name="Lanie J.A."/>
            <person name="Ng W.-L."/>
            <person name="Kazmierczak K.M."/>
            <person name="Andrzejewski T.M."/>
            <person name="Davidsen T.M."/>
            <person name="Wayne K.J."/>
            <person name="Tettelin H."/>
            <person name="Glass J.I."/>
            <person name="Rusch D."/>
            <person name="Podicherti R."/>
            <person name="Tsui H.-C.T."/>
            <person name="Winkler M.E."/>
        </authorList>
    </citation>
    <scope>NUCLEOTIDE SEQUENCE</scope>
</reference>